<evidence type="ECO:0000256" key="2">
    <source>
        <dbReference type="ARBA" id="ARBA00004170"/>
    </source>
</evidence>
<protein>
    <recommendedName>
        <fullName evidence="10">ATP synthase gamma chain</fullName>
    </recommendedName>
    <alternativeName>
        <fullName evidence="10">ATP synthase F1 sector gamma subunit</fullName>
    </alternativeName>
    <alternativeName>
        <fullName evidence="10">F-ATPase gamma subunit</fullName>
    </alternativeName>
</protein>
<dbReference type="Gene3D" id="3.40.1380.10">
    <property type="match status" value="1"/>
</dbReference>
<comment type="caution">
    <text evidence="11">The sequence shown here is derived from an EMBL/GenBank/DDBJ whole genome shotgun (WGS) entry which is preliminary data.</text>
</comment>
<evidence type="ECO:0000256" key="5">
    <source>
        <dbReference type="ARBA" id="ARBA00022781"/>
    </source>
</evidence>
<dbReference type="NCBIfam" id="TIGR01146">
    <property type="entry name" value="ATPsyn_F1gamma"/>
    <property type="match status" value="1"/>
</dbReference>
<dbReference type="GO" id="GO:0005886">
    <property type="term" value="C:plasma membrane"/>
    <property type="evidence" value="ECO:0007669"/>
    <property type="project" value="UniProtKB-SubCell"/>
</dbReference>
<evidence type="ECO:0000256" key="7">
    <source>
        <dbReference type="ARBA" id="ARBA00023136"/>
    </source>
</evidence>
<gene>
    <name evidence="11" type="primary">atpG_2</name>
    <name evidence="10" type="synonym">atpG</name>
    <name evidence="11" type="ORF">Pan54_38110</name>
</gene>
<dbReference type="InterPro" id="IPR023632">
    <property type="entry name" value="ATP_synth_F1_gsu_CS"/>
</dbReference>
<dbReference type="Pfam" id="PF00231">
    <property type="entry name" value="ATP-synt"/>
    <property type="match status" value="1"/>
</dbReference>
<dbReference type="GO" id="GO:0005524">
    <property type="term" value="F:ATP binding"/>
    <property type="evidence" value="ECO:0007669"/>
    <property type="project" value="UniProtKB-UniRule"/>
</dbReference>
<evidence type="ECO:0000256" key="10">
    <source>
        <dbReference type="HAMAP-Rule" id="MF_00815"/>
    </source>
</evidence>
<keyword evidence="6 10" id="KW-0406">Ion transport</keyword>
<dbReference type="GO" id="GO:0046933">
    <property type="term" value="F:proton-transporting ATP synthase activity, rotational mechanism"/>
    <property type="evidence" value="ECO:0007669"/>
    <property type="project" value="UniProtKB-UniRule"/>
</dbReference>
<comment type="similarity">
    <text evidence="3 10">Belongs to the ATPase gamma chain family.</text>
</comment>
<comment type="function">
    <text evidence="1 10">Produces ATP from ADP in the presence of a proton gradient across the membrane. The gamma chain is believed to be important in regulating ATPase activity and the flow of protons through the CF(0) complex.</text>
</comment>
<sequence length="304" mass="33921">MSAPRSAKDFQSMAKARAIIKRLKAVKNIRKITRTMELIATARFKKAMDRAAEAKAYTQKIAEIVGDLASAELSFTHPLLEQREQEERVLLLVLTSNRGLCGGYNSGVLRIADQRLKALSKGRINQILEVSGKRGLSYFNFEGQQIDATYTNFEDKPTFDEVEDLANRFAELYTSGAVDRIEVVYSEFHSISRQVAIRETLLPIQNLSTPEAESDQKHSVDYEFLPSAEAILEEIVPAAFKAKLFKCFLDAAVSEQIARMVAMKGATENADEMIRSLSTRYNRARQSQITSELSEIIGGAAALE</sequence>
<evidence type="ECO:0000313" key="12">
    <source>
        <dbReference type="Proteomes" id="UP000316095"/>
    </source>
</evidence>
<proteinExistence type="inferred from homology"/>
<evidence type="ECO:0000256" key="3">
    <source>
        <dbReference type="ARBA" id="ARBA00007681"/>
    </source>
</evidence>
<keyword evidence="10" id="KW-1003">Cell membrane</keyword>
<evidence type="ECO:0000313" key="11">
    <source>
        <dbReference type="EMBL" id="TWT63060.1"/>
    </source>
</evidence>
<keyword evidence="12" id="KW-1185">Reference proteome</keyword>
<dbReference type="PRINTS" id="PR00126">
    <property type="entry name" value="ATPASEGAMMA"/>
</dbReference>
<reference evidence="11 12" key="1">
    <citation type="submission" date="2019-02" db="EMBL/GenBank/DDBJ databases">
        <title>Deep-cultivation of Planctomycetes and their phenomic and genomic characterization uncovers novel biology.</title>
        <authorList>
            <person name="Wiegand S."/>
            <person name="Jogler M."/>
            <person name="Boedeker C."/>
            <person name="Pinto D."/>
            <person name="Vollmers J."/>
            <person name="Rivas-Marin E."/>
            <person name="Kohn T."/>
            <person name="Peeters S.H."/>
            <person name="Heuer A."/>
            <person name="Rast P."/>
            <person name="Oberbeckmann S."/>
            <person name="Bunk B."/>
            <person name="Jeske O."/>
            <person name="Meyerdierks A."/>
            <person name="Storesund J.E."/>
            <person name="Kallscheuer N."/>
            <person name="Luecker S."/>
            <person name="Lage O.M."/>
            <person name="Pohl T."/>
            <person name="Merkel B.J."/>
            <person name="Hornburger P."/>
            <person name="Mueller R.-W."/>
            <person name="Bruemmer F."/>
            <person name="Labrenz M."/>
            <person name="Spormann A.M."/>
            <person name="Op Den Camp H."/>
            <person name="Overmann J."/>
            <person name="Amann R."/>
            <person name="Jetten M.S.M."/>
            <person name="Mascher T."/>
            <person name="Medema M.H."/>
            <person name="Devos D.P."/>
            <person name="Kaster A.-K."/>
            <person name="Ovreas L."/>
            <person name="Rohde M."/>
            <person name="Galperin M.Y."/>
            <person name="Jogler C."/>
        </authorList>
    </citation>
    <scope>NUCLEOTIDE SEQUENCE [LARGE SCALE GENOMIC DNA]</scope>
    <source>
        <strain evidence="11 12">Pan54</strain>
    </source>
</reference>
<dbReference type="InterPro" id="IPR000131">
    <property type="entry name" value="ATP_synth_F1_gsu"/>
</dbReference>
<dbReference type="AlphaFoldDB" id="A0A5C5XJ64"/>
<organism evidence="11 12">
    <name type="scientific">Rubinisphaera italica</name>
    <dbReference type="NCBI Taxonomy" id="2527969"/>
    <lineage>
        <taxon>Bacteria</taxon>
        <taxon>Pseudomonadati</taxon>
        <taxon>Planctomycetota</taxon>
        <taxon>Planctomycetia</taxon>
        <taxon>Planctomycetales</taxon>
        <taxon>Planctomycetaceae</taxon>
        <taxon>Rubinisphaera</taxon>
    </lineage>
</organism>
<comment type="subcellular location">
    <subcellularLocation>
        <location evidence="10">Cell membrane</location>
        <topology evidence="10">Peripheral membrane protein</topology>
    </subcellularLocation>
    <subcellularLocation>
        <location evidence="2">Membrane</location>
        <topology evidence="2">Peripheral membrane protein</topology>
    </subcellularLocation>
</comment>
<dbReference type="CDD" id="cd12151">
    <property type="entry name" value="F1-ATPase_gamma"/>
    <property type="match status" value="1"/>
</dbReference>
<keyword evidence="7 10" id="KW-0472">Membrane</keyword>
<dbReference type="GO" id="GO:0042777">
    <property type="term" value="P:proton motive force-driven plasma membrane ATP synthesis"/>
    <property type="evidence" value="ECO:0007669"/>
    <property type="project" value="UniProtKB-UniRule"/>
</dbReference>
<dbReference type="Proteomes" id="UP000316095">
    <property type="component" value="Unassembled WGS sequence"/>
</dbReference>
<dbReference type="PROSITE" id="PS00153">
    <property type="entry name" value="ATPASE_GAMMA"/>
    <property type="match status" value="1"/>
</dbReference>
<dbReference type="Gene3D" id="1.10.287.80">
    <property type="entry name" value="ATP synthase, gamma subunit, helix hairpin domain"/>
    <property type="match status" value="1"/>
</dbReference>
<name>A0A5C5XJ64_9PLAN</name>
<dbReference type="GO" id="GO:0045259">
    <property type="term" value="C:proton-transporting ATP synthase complex"/>
    <property type="evidence" value="ECO:0007669"/>
    <property type="project" value="UniProtKB-KW"/>
</dbReference>
<evidence type="ECO:0000256" key="9">
    <source>
        <dbReference type="ARBA" id="ARBA00023310"/>
    </source>
</evidence>
<dbReference type="SUPFAM" id="SSF52943">
    <property type="entry name" value="ATP synthase (F1-ATPase), gamma subunit"/>
    <property type="match status" value="1"/>
</dbReference>
<accession>A0A5C5XJ64</accession>
<comment type="subunit">
    <text evidence="10">F-type ATPases have 2 components, CF(1) - the catalytic core - and CF(0) - the membrane proton channel. CF(1) has five subunits: alpha(3), beta(3), gamma(1), delta(1), epsilon(1). CF(0) has three main subunits: a, b and c.</text>
</comment>
<dbReference type="PANTHER" id="PTHR11693">
    <property type="entry name" value="ATP SYNTHASE GAMMA CHAIN"/>
    <property type="match status" value="1"/>
</dbReference>
<keyword evidence="8 10" id="KW-0139">CF(1)</keyword>
<evidence type="ECO:0000256" key="1">
    <source>
        <dbReference type="ARBA" id="ARBA00003456"/>
    </source>
</evidence>
<dbReference type="PANTHER" id="PTHR11693:SF22">
    <property type="entry name" value="ATP SYNTHASE SUBUNIT GAMMA, MITOCHONDRIAL"/>
    <property type="match status" value="1"/>
</dbReference>
<keyword evidence="4 10" id="KW-0813">Transport</keyword>
<dbReference type="HAMAP" id="MF_00815">
    <property type="entry name" value="ATP_synth_gamma_bact"/>
    <property type="match status" value="1"/>
</dbReference>
<evidence type="ECO:0000256" key="4">
    <source>
        <dbReference type="ARBA" id="ARBA00022448"/>
    </source>
</evidence>
<evidence type="ECO:0000256" key="8">
    <source>
        <dbReference type="ARBA" id="ARBA00023196"/>
    </source>
</evidence>
<dbReference type="InterPro" id="IPR035968">
    <property type="entry name" value="ATP_synth_F1_ATPase_gsu"/>
</dbReference>
<dbReference type="EMBL" id="SJPG01000001">
    <property type="protein sequence ID" value="TWT63060.1"/>
    <property type="molecule type" value="Genomic_DNA"/>
</dbReference>
<evidence type="ECO:0000256" key="6">
    <source>
        <dbReference type="ARBA" id="ARBA00023065"/>
    </source>
</evidence>
<keyword evidence="9 10" id="KW-0066">ATP synthesis</keyword>
<keyword evidence="5 10" id="KW-0375">Hydrogen ion transport</keyword>